<evidence type="ECO:0000313" key="2">
    <source>
        <dbReference type="Proteomes" id="UP000559027"/>
    </source>
</evidence>
<organism evidence="1 2">
    <name type="scientific">Leucocoprinus leucothites</name>
    <dbReference type="NCBI Taxonomy" id="201217"/>
    <lineage>
        <taxon>Eukaryota</taxon>
        <taxon>Fungi</taxon>
        <taxon>Dikarya</taxon>
        <taxon>Basidiomycota</taxon>
        <taxon>Agaricomycotina</taxon>
        <taxon>Agaricomycetes</taxon>
        <taxon>Agaricomycetidae</taxon>
        <taxon>Agaricales</taxon>
        <taxon>Agaricineae</taxon>
        <taxon>Agaricaceae</taxon>
        <taxon>Leucocoprinus</taxon>
    </lineage>
</organism>
<reference evidence="1 2" key="1">
    <citation type="journal article" date="2020" name="ISME J.">
        <title>Uncovering the hidden diversity of litter-decomposition mechanisms in mushroom-forming fungi.</title>
        <authorList>
            <person name="Floudas D."/>
            <person name="Bentzer J."/>
            <person name="Ahren D."/>
            <person name="Johansson T."/>
            <person name="Persson P."/>
            <person name="Tunlid A."/>
        </authorList>
    </citation>
    <scope>NUCLEOTIDE SEQUENCE [LARGE SCALE GENOMIC DNA]</scope>
    <source>
        <strain evidence="1 2">CBS 146.42</strain>
    </source>
</reference>
<dbReference type="OrthoDB" id="3219836at2759"/>
<dbReference type="EMBL" id="JAACJO010000010">
    <property type="protein sequence ID" value="KAF5353253.1"/>
    <property type="molecule type" value="Genomic_DNA"/>
</dbReference>
<name>A0A8H5D4V5_9AGAR</name>
<dbReference type="AlphaFoldDB" id="A0A8H5D4V5"/>
<gene>
    <name evidence="1" type="ORF">D9756_007774</name>
</gene>
<accession>A0A8H5D4V5</accession>
<keyword evidence="2" id="KW-1185">Reference proteome</keyword>
<protein>
    <submittedName>
        <fullName evidence="1">Uncharacterized protein</fullName>
    </submittedName>
</protein>
<dbReference type="Proteomes" id="UP000559027">
    <property type="component" value="Unassembled WGS sequence"/>
</dbReference>
<sequence length="202" mass="22277">MPALQAPSLSGPALGHVNLMLDTFIANASVEDLRAITRNLLATNSSCLTQSYKSCARNRLRRADNTAELLSATLFQQAEDSFHMPTQSLYDLLSRTRKLYGVGFGSSSLPLLTAIVRATIGIRWRERGEMTELLAVVDHDISQAIQSTKEEIASGSIDDITAVRDAAERLRLAVVDSRKDVSTWNGRFPFGRADISIHCWKL</sequence>
<evidence type="ECO:0000313" key="1">
    <source>
        <dbReference type="EMBL" id="KAF5353253.1"/>
    </source>
</evidence>
<proteinExistence type="predicted"/>
<comment type="caution">
    <text evidence="1">The sequence shown here is derived from an EMBL/GenBank/DDBJ whole genome shotgun (WGS) entry which is preliminary data.</text>
</comment>